<feature type="region of interest" description="Disordered" evidence="1">
    <location>
        <begin position="1"/>
        <end position="39"/>
    </location>
</feature>
<proteinExistence type="predicted"/>
<accession>A0AAD6LQ49</accession>
<organism evidence="2 3">
    <name type="scientific">Populus alba x Populus x berolinensis</name>
    <dbReference type="NCBI Taxonomy" id="444605"/>
    <lineage>
        <taxon>Eukaryota</taxon>
        <taxon>Viridiplantae</taxon>
        <taxon>Streptophyta</taxon>
        <taxon>Embryophyta</taxon>
        <taxon>Tracheophyta</taxon>
        <taxon>Spermatophyta</taxon>
        <taxon>Magnoliopsida</taxon>
        <taxon>eudicotyledons</taxon>
        <taxon>Gunneridae</taxon>
        <taxon>Pentapetalae</taxon>
        <taxon>rosids</taxon>
        <taxon>fabids</taxon>
        <taxon>Malpighiales</taxon>
        <taxon>Salicaceae</taxon>
        <taxon>Saliceae</taxon>
        <taxon>Populus</taxon>
    </lineage>
</organism>
<keyword evidence="3" id="KW-1185">Reference proteome</keyword>
<comment type="caution">
    <text evidence="2">The sequence shown here is derived from an EMBL/GenBank/DDBJ whole genome shotgun (WGS) entry which is preliminary data.</text>
</comment>
<dbReference type="PANTHER" id="PTHR48248">
    <property type="entry name" value="UVR DOMAIN-CONTAINING PROTEIN"/>
    <property type="match status" value="1"/>
</dbReference>
<dbReference type="AlphaFoldDB" id="A0AAD6LQ49"/>
<gene>
    <name evidence="2" type="ORF">NC653_035435</name>
</gene>
<feature type="compositionally biased region" description="Basic residues" evidence="1">
    <location>
        <begin position="22"/>
        <end position="39"/>
    </location>
</feature>
<dbReference type="Proteomes" id="UP001164929">
    <property type="component" value="Chromosome 15"/>
</dbReference>
<name>A0AAD6LQ49_9ROSI</name>
<evidence type="ECO:0000256" key="1">
    <source>
        <dbReference type="SAM" id="MobiDB-lite"/>
    </source>
</evidence>
<evidence type="ECO:0000313" key="2">
    <source>
        <dbReference type="EMBL" id="KAJ6971156.1"/>
    </source>
</evidence>
<sequence>MRSNMDTKQAAQRSSLEALQRRSLKRKKSDKKLSRGIKKIRADMVENSEGQKRVREGQMEVRERFQEISKEAAKLKEKTSQISKQSAANHLRLDLMFPSWSDSDTSFSGCFQETLQQEGSQPLIILCSCFYDLKHEIKPELICSTLLGDLTSFLFKFGSLFTYFLKSFPHFHLTFPYAFLTLANLNHVSSYFFDAPT</sequence>
<protein>
    <submittedName>
        <fullName evidence="2">Uncharacterized protein</fullName>
    </submittedName>
</protein>
<feature type="compositionally biased region" description="Polar residues" evidence="1">
    <location>
        <begin position="1"/>
        <end position="17"/>
    </location>
</feature>
<dbReference type="EMBL" id="JAQIZT010000015">
    <property type="protein sequence ID" value="KAJ6971156.1"/>
    <property type="molecule type" value="Genomic_DNA"/>
</dbReference>
<evidence type="ECO:0000313" key="3">
    <source>
        <dbReference type="Proteomes" id="UP001164929"/>
    </source>
</evidence>
<dbReference type="PANTHER" id="PTHR48248:SF5">
    <property type="entry name" value="UVR DOMAIN-CONTAINING PROTEIN"/>
    <property type="match status" value="1"/>
</dbReference>
<reference evidence="2" key="1">
    <citation type="journal article" date="2023" name="Mol. Ecol. Resour.">
        <title>Chromosome-level genome assembly of a triploid poplar Populus alba 'Berolinensis'.</title>
        <authorList>
            <person name="Chen S."/>
            <person name="Yu Y."/>
            <person name="Wang X."/>
            <person name="Wang S."/>
            <person name="Zhang T."/>
            <person name="Zhou Y."/>
            <person name="He R."/>
            <person name="Meng N."/>
            <person name="Wang Y."/>
            <person name="Liu W."/>
            <person name="Liu Z."/>
            <person name="Liu J."/>
            <person name="Guo Q."/>
            <person name="Huang H."/>
            <person name="Sederoff R.R."/>
            <person name="Wang G."/>
            <person name="Qu G."/>
            <person name="Chen S."/>
        </authorList>
    </citation>
    <scope>NUCLEOTIDE SEQUENCE</scope>
    <source>
        <strain evidence="2">SC-2020</strain>
    </source>
</reference>